<dbReference type="Proteomes" id="UP000694569">
    <property type="component" value="Unplaced"/>
</dbReference>
<protein>
    <submittedName>
        <fullName evidence="1">Uncharacterized protein</fullName>
    </submittedName>
</protein>
<name>A0A8C5PPL2_9ANUR</name>
<keyword evidence="2" id="KW-1185">Reference proteome</keyword>
<sequence>LMIEAQSSSEHPKASLQLPTHYASIPGGKSSGGTKEIQFLHYFLKERSSPLSHTLRSCNYLQIISFLIESPGIYSIESRQFAKSWRIACTYENTNQQ</sequence>
<dbReference type="Ensembl" id="ENSLLET00000026990.1">
    <property type="protein sequence ID" value="ENSLLEP00000025994.1"/>
    <property type="gene ID" value="ENSLLEG00000016472.1"/>
</dbReference>
<evidence type="ECO:0000313" key="1">
    <source>
        <dbReference type="Ensembl" id="ENSLLEP00000025994.1"/>
    </source>
</evidence>
<proteinExistence type="predicted"/>
<evidence type="ECO:0000313" key="2">
    <source>
        <dbReference type="Proteomes" id="UP000694569"/>
    </source>
</evidence>
<reference evidence="1" key="2">
    <citation type="submission" date="2025-09" db="UniProtKB">
        <authorList>
            <consortium name="Ensembl"/>
        </authorList>
    </citation>
    <scope>IDENTIFICATION</scope>
</reference>
<organism evidence="1 2">
    <name type="scientific">Leptobrachium leishanense</name>
    <name type="common">Leishan spiny toad</name>
    <dbReference type="NCBI Taxonomy" id="445787"/>
    <lineage>
        <taxon>Eukaryota</taxon>
        <taxon>Metazoa</taxon>
        <taxon>Chordata</taxon>
        <taxon>Craniata</taxon>
        <taxon>Vertebrata</taxon>
        <taxon>Euteleostomi</taxon>
        <taxon>Amphibia</taxon>
        <taxon>Batrachia</taxon>
        <taxon>Anura</taxon>
        <taxon>Pelobatoidea</taxon>
        <taxon>Megophryidae</taxon>
        <taxon>Leptobrachium</taxon>
    </lineage>
</organism>
<accession>A0A8C5PPL2</accession>
<reference evidence="1" key="1">
    <citation type="submission" date="2025-08" db="UniProtKB">
        <authorList>
            <consortium name="Ensembl"/>
        </authorList>
    </citation>
    <scope>IDENTIFICATION</scope>
</reference>
<dbReference type="AlphaFoldDB" id="A0A8C5PPL2"/>